<organism evidence="1 2">
    <name type="scientific">Plakobranchus ocellatus</name>
    <dbReference type="NCBI Taxonomy" id="259542"/>
    <lineage>
        <taxon>Eukaryota</taxon>
        <taxon>Metazoa</taxon>
        <taxon>Spiralia</taxon>
        <taxon>Lophotrochozoa</taxon>
        <taxon>Mollusca</taxon>
        <taxon>Gastropoda</taxon>
        <taxon>Heterobranchia</taxon>
        <taxon>Euthyneura</taxon>
        <taxon>Panpulmonata</taxon>
        <taxon>Sacoglossa</taxon>
        <taxon>Placobranchoidea</taxon>
        <taxon>Plakobranchidae</taxon>
        <taxon>Plakobranchus</taxon>
    </lineage>
</organism>
<dbReference type="AlphaFoldDB" id="A0AAV4CJN5"/>
<evidence type="ECO:0000313" key="2">
    <source>
        <dbReference type="Proteomes" id="UP000735302"/>
    </source>
</evidence>
<name>A0AAV4CJN5_9GAST</name>
<gene>
    <name evidence="1" type="ORF">PoB_005786400</name>
</gene>
<dbReference type="EMBL" id="BLXT01006392">
    <property type="protein sequence ID" value="GFO31359.1"/>
    <property type="molecule type" value="Genomic_DNA"/>
</dbReference>
<protein>
    <submittedName>
        <fullName evidence="1">Uncharacterized protein</fullName>
    </submittedName>
</protein>
<proteinExistence type="predicted"/>
<reference evidence="1 2" key="1">
    <citation type="journal article" date="2021" name="Elife">
        <title>Chloroplast acquisition without the gene transfer in kleptoplastic sea slugs, Plakobranchus ocellatus.</title>
        <authorList>
            <person name="Maeda T."/>
            <person name="Takahashi S."/>
            <person name="Yoshida T."/>
            <person name="Shimamura S."/>
            <person name="Takaki Y."/>
            <person name="Nagai Y."/>
            <person name="Toyoda A."/>
            <person name="Suzuki Y."/>
            <person name="Arimoto A."/>
            <person name="Ishii H."/>
            <person name="Satoh N."/>
            <person name="Nishiyama T."/>
            <person name="Hasebe M."/>
            <person name="Maruyama T."/>
            <person name="Minagawa J."/>
            <person name="Obokata J."/>
            <person name="Shigenobu S."/>
        </authorList>
    </citation>
    <scope>NUCLEOTIDE SEQUENCE [LARGE SCALE GENOMIC DNA]</scope>
</reference>
<keyword evidence="2" id="KW-1185">Reference proteome</keyword>
<dbReference type="Proteomes" id="UP000735302">
    <property type="component" value="Unassembled WGS sequence"/>
</dbReference>
<comment type="caution">
    <text evidence="1">The sequence shown here is derived from an EMBL/GenBank/DDBJ whole genome shotgun (WGS) entry which is preliminary data.</text>
</comment>
<accession>A0AAV4CJN5</accession>
<evidence type="ECO:0000313" key="1">
    <source>
        <dbReference type="EMBL" id="GFO31359.1"/>
    </source>
</evidence>
<sequence length="156" mass="17136">MFENGASGHALTTYTHLTRHRYSDIGEGKNPKCLSATLRRIVISLRHCLQEGKGRGCVCVSVGRSVRTWYNKQNSPSILAVQSSRRPRAIKPEITTFNWLDHDKPGTYLAEVSAGKAGNGVGGTVDSESALNLQGFFCRVFEPRHPRPGLTEGLKV</sequence>